<keyword evidence="2" id="KW-0472">Membrane</keyword>
<protein>
    <submittedName>
        <fullName evidence="4">Teicoplanin resistance protein VanZ</fullName>
    </submittedName>
</protein>
<accession>A0ABX1SZQ0</accession>
<dbReference type="RefSeq" id="WP_172144395.1">
    <property type="nucleotide sequence ID" value="NZ_JAAIIJ010000006.1"/>
</dbReference>
<feature type="compositionally biased region" description="Low complexity" evidence="1">
    <location>
        <begin position="421"/>
        <end position="441"/>
    </location>
</feature>
<feature type="transmembrane region" description="Helical" evidence="2">
    <location>
        <begin position="128"/>
        <end position="154"/>
    </location>
</feature>
<feature type="compositionally biased region" description="Polar residues" evidence="1">
    <location>
        <begin position="394"/>
        <end position="404"/>
    </location>
</feature>
<dbReference type="PANTHER" id="PTHR36834:SF1">
    <property type="entry name" value="INTEGRAL MEMBRANE PROTEIN"/>
    <property type="match status" value="1"/>
</dbReference>
<feature type="transmembrane region" description="Helical" evidence="2">
    <location>
        <begin position="307"/>
        <end position="328"/>
    </location>
</feature>
<feature type="transmembrane region" description="Helical" evidence="2">
    <location>
        <begin position="166"/>
        <end position="187"/>
    </location>
</feature>
<evidence type="ECO:0000256" key="2">
    <source>
        <dbReference type="SAM" id="Phobius"/>
    </source>
</evidence>
<organism evidence="4 5">
    <name type="scientific">Bifidobacterium panos</name>
    <dbReference type="NCBI Taxonomy" id="2675321"/>
    <lineage>
        <taxon>Bacteria</taxon>
        <taxon>Bacillati</taxon>
        <taxon>Actinomycetota</taxon>
        <taxon>Actinomycetes</taxon>
        <taxon>Bifidobacteriales</taxon>
        <taxon>Bifidobacteriaceae</taxon>
        <taxon>Bifidobacterium</taxon>
    </lineage>
</organism>
<evidence type="ECO:0000259" key="3">
    <source>
        <dbReference type="Pfam" id="PF04892"/>
    </source>
</evidence>
<feature type="transmembrane region" description="Helical" evidence="2">
    <location>
        <begin position="334"/>
        <end position="351"/>
    </location>
</feature>
<feature type="transmembrane region" description="Helical" evidence="2">
    <location>
        <begin position="256"/>
        <end position="278"/>
    </location>
</feature>
<dbReference type="InterPro" id="IPR053150">
    <property type="entry name" value="Teicoplanin_resist-assoc"/>
</dbReference>
<gene>
    <name evidence="4" type="ORF">G1C94_0504</name>
</gene>
<evidence type="ECO:0000256" key="1">
    <source>
        <dbReference type="SAM" id="MobiDB-lite"/>
    </source>
</evidence>
<dbReference type="InterPro" id="IPR006976">
    <property type="entry name" value="VanZ-like"/>
</dbReference>
<proteinExistence type="predicted"/>
<dbReference type="Pfam" id="PF04892">
    <property type="entry name" value="VanZ"/>
    <property type="match status" value="1"/>
</dbReference>
<feature type="domain" description="VanZ-like" evidence="3">
    <location>
        <begin position="53"/>
        <end position="183"/>
    </location>
</feature>
<evidence type="ECO:0000313" key="5">
    <source>
        <dbReference type="Proteomes" id="UP000553756"/>
    </source>
</evidence>
<keyword evidence="2" id="KW-1133">Transmembrane helix</keyword>
<keyword evidence="2" id="KW-0812">Transmembrane</keyword>
<dbReference type="PANTHER" id="PTHR36834">
    <property type="entry name" value="MEMBRANE PROTEIN-RELATED"/>
    <property type="match status" value="1"/>
</dbReference>
<feature type="region of interest" description="Disordered" evidence="1">
    <location>
        <begin position="362"/>
        <end position="441"/>
    </location>
</feature>
<sequence length="441" mass="48168">MLGYLSYFSTSFIIAVLLWPFISAVLTLPILAGLYHRYHRMRFLSAAAAYLTVLYALGLLAFTLYPMPDDPQAFCAAHVGDYAPQLNPLQFITDLQNGGLYGMLQLVMNIVLFLPLGFVLTRWLRWRWWAVLPAGFLVSLLIESSQLSGFWGLYPCAYRQFDVNDLMTNTLGALVGFGVAKLFGVLVPPTAMPDRHEVNARPGALHRTVTFVIDMLFVVLVYMPLTLGAVLGFHALAKPLPNGDFTLFGGLVTLGIDWMNAVAPSTAALAFLIFELLIPLSHHGQTLGGMFTHMTIETRERHGWLRAMFYALRTIVLGAMVVMFITGSIVGGPWLRYALYGFAIVFVFALFTRRAPWDLVPASQPSQPVQSSQSAQLSQSSQPVQPSPPSPPATENSAVSITADTTDDCIPAPPENATSPTNTRAAAEATAPASQTNGHED</sequence>
<feature type="transmembrane region" description="Helical" evidence="2">
    <location>
        <begin position="47"/>
        <end position="65"/>
    </location>
</feature>
<reference evidence="4 5" key="1">
    <citation type="submission" date="2020-02" db="EMBL/GenBank/DDBJ databases">
        <title>Characterization of phylogenetic diversity of novel bifidobacterial species isolated in Czech ZOOs.</title>
        <authorList>
            <person name="Lugli G.A."/>
            <person name="Vera N.B."/>
            <person name="Ventura M."/>
        </authorList>
    </citation>
    <scope>NUCLEOTIDE SEQUENCE [LARGE SCALE GENOMIC DNA]</scope>
    <source>
        <strain evidence="4 5">DSM 109963</strain>
    </source>
</reference>
<feature type="transmembrane region" description="Helical" evidence="2">
    <location>
        <begin position="100"/>
        <end position="121"/>
    </location>
</feature>
<comment type="caution">
    <text evidence="4">The sequence shown here is derived from an EMBL/GenBank/DDBJ whole genome shotgun (WGS) entry which is preliminary data.</text>
</comment>
<evidence type="ECO:0000313" key="4">
    <source>
        <dbReference type="EMBL" id="NMN01883.1"/>
    </source>
</evidence>
<name>A0ABX1SZQ0_9BIFI</name>
<dbReference type="Proteomes" id="UP000553756">
    <property type="component" value="Unassembled WGS sequence"/>
</dbReference>
<keyword evidence="5" id="KW-1185">Reference proteome</keyword>
<feature type="transmembrane region" description="Helical" evidence="2">
    <location>
        <begin position="208"/>
        <end position="236"/>
    </location>
</feature>
<feature type="transmembrane region" description="Helical" evidence="2">
    <location>
        <begin position="12"/>
        <end position="35"/>
    </location>
</feature>
<feature type="compositionally biased region" description="Low complexity" evidence="1">
    <location>
        <begin position="362"/>
        <end position="384"/>
    </location>
</feature>
<dbReference type="EMBL" id="JAAIIJ010000006">
    <property type="protein sequence ID" value="NMN01883.1"/>
    <property type="molecule type" value="Genomic_DNA"/>
</dbReference>